<dbReference type="InterPro" id="IPR014221">
    <property type="entry name" value="SpoII_E"/>
</dbReference>
<dbReference type="Gene3D" id="3.60.40.10">
    <property type="entry name" value="PPM-type phosphatase domain"/>
    <property type="match status" value="1"/>
</dbReference>
<feature type="region of interest" description="Disordered" evidence="2">
    <location>
        <begin position="1"/>
        <end position="23"/>
    </location>
</feature>
<dbReference type="Pfam" id="PF19732">
    <property type="entry name" value="SpoIIE_N"/>
    <property type="match status" value="1"/>
</dbReference>
<dbReference type="GO" id="GO:0004722">
    <property type="term" value="F:protein serine/threonine phosphatase activity"/>
    <property type="evidence" value="ECO:0007669"/>
    <property type="project" value="UniProtKB-EC"/>
</dbReference>
<feature type="transmembrane region" description="Helical" evidence="3">
    <location>
        <begin position="71"/>
        <end position="102"/>
    </location>
</feature>
<feature type="domain" description="PPM-type phosphatase" evidence="4">
    <location>
        <begin position="576"/>
        <end position="783"/>
    </location>
</feature>
<keyword evidence="1 5" id="KW-0378">Hydrolase</keyword>
<dbReference type="InterPro" id="IPR045768">
    <property type="entry name" value="SpoIIE_N"/>
</dbReference>
<gene>
    <name evidence="5" type="primary">spoIIE</name>
    <name evidence="5" type="ORF">IAC74_03515</name>
</gene>
<dbReference type="InterPro" id="IPR052016">
    <property type="entry name" value="Bact_Sigma-Reg"/>
</dbReference>
<dbReference type="AlphaFoldDB" id="A0A9D1NHD8"/>
<comment type="caution">
    <text evidence="5">The sequence shown here is derived from an EMBL/GenBank/DDBJ whole genome shotgun (WGS) entry which is preliminary data.</text>
</comment>
<evidence type="ECO:0000256" key="3">
    <source>
        <dbReference type="SAM" id="Phobius"/>
    </source>
</evidence>
<dbReference type="InterPro" id="IPR001932">
    <property type="entry name" value="PPM-type_phosphatase-like_dom"/>
</dbReference>
<keyword evidence="3" id="KW-0472">Membrane</keyword>
<dbReference type="SUPFAM" id="SSF81606">
    <property type="entry name" value="PP2C-like"/>
    <property type="match status" value="1"/>
</dbReference>
<sequence>MAQTEIPSYKRMDTAAEPAKKKQTSTLRLKKRDYIAGGLSFLLARASMFGSMSPFATAFFASSFTKGRMPLTMLCTLVGCLSVGMGTTAFKYLIAMGIFAAYKLLFDKRGQNAALVNAAAASMGLFIGGMVMMLFDMVLIYNVLLLCLECLLCGFLTIVFRETNSLIEKQESVKGKVTNEQLLSLLIVFGLAIAGLNDITRLGQVSLSEIVCVLAILLLAYCRGMAIGACAGAAAGIVCAMNSTDMLPVIGIYTLCGFLAGCAKPIGKYGVALAFALAAASLGFMTTMFIYGQVSILNFILGAALFMLAPKSKLERVAGFVNGYYTSRSERPYMERMQEVMLSRLGDLSSTFSSLADSFDTLSERRACEGRLNMTQVFDDTAQKICRQCGLRGHCWEKEAQLTHKTIVGMGKKLEEKGYADVLDLAPEFREKCVHAGEFVAAANHFYEISRINALWEGQLEESRQVLSQQYKGFASVMDSLSLELQNDISCESKYEKKILSELIKRKITLKSICVFEKPDGSFEAEAEFYDEEDMEAAEEMLSVVSQVLGQPMRMAGMPGDTLKVLIEPLLNYKIVSGIATVKKDGEEQNGDTCCALSLSDNRYALAISDGMGSGAAAANESKTTIQLLKKLLLAGFDRTAAIQLINSALVLKNGQESFATIDLALIDLVSAKAEFVKIGAATGYIRRADSIDSIFCSTLPAGILSEADIQLSCRRLAAGDCIIMVSDGVANAKKNANWVCETLMGLAEEEEPETIAEIVLKEAVIHKRGAVNDDMTVIAAKILEK</sequence>
<keyword evidence="3" id="KW-0812">Transmembrane</keyword>
<accession>A0A9D1NHD8</accession>
<dbReference type="EMBL" id="DVOF01000104">
    <property type="protein sequence ID" value="HIV02617.1"/>
    <property type="molecule type" value="Genomic_DNA"/>
</dbReference>
<evidence type="ECO:0000313" key="5">
    <source>
        <dbReference type="EMBL" id="HIV02617.1"/>
    </source>
</evidence>
<feature type="transmembrane region" description="Helical" evidence="3">
    <location>
        <begin position="139"/>
        <end position="160"/>
    </location>
</feature>
<dbReference type="Pfam" id="PF07228">
    <property type="entry name" value="SpoIIE"/>
    <property type="match status" value="1"/>
</dbReference>
<name>A0A9D1NHD8_9FIRM</name>
<dbReference type="InterPro" id="IPR036457">
    <property type="entry name" value="PPM-type-like_dom_sf"/>
</dbReference>
<evidence type="ECO:0000313" key="6">
    <source>
        <dbReference type="Proteomes" id="UP000886743"/>
    </source>
</evidence>
<reference evidence="5" key="1">
    <citation type="submission" date="2020-10" db="EMBL/GenBank/DDBJ databases">
        <authorList>
            <person name="Gilroy R."/>
        </authorList>
    </citation>
    <scope>NUCLEOTIDE SEQUENCE</scope>
    <source>
        <strain evidence="5">4920</strain>
    </source>
</reference>
<dbReference type="PANTHER" id="PTHR43156:SF2">
    <property type="entry name" value="STAGE II SPORULATION PROTEIN E"/>
    <property type="match status" value="1"/>
</dbReference>
<organism evidence="5 6">
    <name type="scientific">Candidatus Aphodoplasma excrementigallinarum</name>
    <dbReference type="NCBI Taxonomy" id="2840673"/>
    <lineage>
        <taxon>Bacteria</taxon>
        <taxon>Bacillati</taxon>
        <taxon>Bacillota</taxon>
        <taxon>Clostridia</taxon>
        <taxon>Eubacteriales</taxon>
        <taxon>Candidatus Aphodoplasma</taxon>
    </lineage>
</organism>
<dbReference type="NCBIfam" id="TIGR02865">
    <property type="entry name" value="spore_II_E"/>
    <property type="match status" value="1"/>
</dbReference>
<evidence type="ECO:0000259" key="4">
    <source>
        <dbReference type="PROSITE" id="PS51746"/>
    </source>
</evidence>
<dbReference type="PANTHER" id="PTHR43156">
    <property type="entry name" value="STAGE II SPORULATION PROTEIN E-RELATED"/>
    <property type="match status" value="1"/>
</dbReference>
<dbReference type="SMART" id="SM00331">
    <property type="entry name" value="PP2C_SIG"/>
    <property type="match status" value="1"/>
</dbReference>
<feature type="compositionally biased region" description="Basic and acidic residues" evidence="2">
    <location>
        <begin position="8"/>
        <end position="20"/>
    </location>
</feature>
<feature type="transmembrane region" description="Helical" evidence="3">
    <location>
        <begin position="181"/>
        <end position="199"/>
    </location>
</feature>
<evidence type="ECO:0000256" key="1">
    <source>
        <dbReference type="ARBA" id="ARBA00022801"/>
    </source>
</evidence>
<dbReference type="Proteomes" id="UP000886743">
    <property type="component" value="Unassembled WGS sequence"/>
</dbReference>
<dbReference type="PROSITE" id="PS51746">
    <property type="entry name" value="PPM_2"/>
    <property type="match status" value="1"/>
</dbReference>
<feature type="transmembrane region" description="Helical" evidence="3">
    <location>
        <begin position="266"/>
        <end position="284"/>
    </location>
</feature>
<protein>
    <submittedName>
        <fullName evidence="5">Stage II sporulation protein E</fullName>
        <ecNumber evidence="5">3.1.3.16</ecNumber>
    </submittedName>
</protein>
<keyword evidence="3" id="KW-1133">Transmembrane helix</keyword>
<evidence type="ECO:0000256" key="2">
    <source>
        <dbReference type="SAM" id="MobiDB-lite"/>
    </source>
</evidence>
<feature type="transmembrane region" description="Helical" evidence="3">
    <location>
        <begin position="114"/>
        <end position="133"/>
    </location>
</feature>
<proteinExistence type="predicted"/>
<reference evidence="5" key="2">
    <citation type="journal article" date="2021" name="PeerJ">
        <title>Extensive microbial diversity within the chicken gut microbiome revealed by metagenomics and culture.</title>
        <authorList>
            <person name="Gilroy R."/>
            <person name="Ravi A."/>
            <person name="Getino M."/>
            <person name="Pursley I."/>
            <person name="Horton D.L."/>
            <person name="Alikhan N.F."/>
            <person name="Baker D."/>
            <person name="Gharbi K."/>
            <person name="Hall N."/>
            <person name="Watson M."/>
            <person name="Adriaenssens E.M."/>
            <person name="Foster-Nyarko E."/>
            <person name="Jarju S."/>
            <person name="Secka A."/>
            <person name="Antonio M."/>
            <person name="Oren A."/>
            <person name="Chaudhuri R.R."/>
            <person name="La Ragione R."/>
            <person name="Hildebrand F."/>
            <person name="Pallen M.J."/>
        </authorList>
    </citation>
    <scope>NUCLEOTIDE SEQUENCE</scope>
    <source>
        <strain evidence="5">4920</strain>
    </source>
</reference>
<dbReference type="EC" id="3.1.3.16" evidence="5"/>